<proteinExistence type="inferred from homology"/>
<dbReference type="EMBL" id="PDJQ01000001">
    <property type="protein sequence ID" value="PFG73811.1"/>
    <property type="molecule type" value="Genomic_DNA"/>
</dbReference>
<dbReference type="AlphaFoldDB" id="A0A2A9HF91"/>
<keyword evidence="5" id="KW-0805">Transcription regulation</keyword>
<dbReference type="InterPro" id="IPR007412">
    <property type="entry name" value="FlgM"/>
</dbReference>
<evidence type="ECO:0000256" key="6">
    <source>
        <dbReference type="ARBA" id="ARBA00023163"/>
    </source>
</evidence>
<dbReference type="RefSeq" id="WP_098503248.1">
    <property type="nucleotide sequence ID" value="NZ_PDJQ01000001.1"/>
</dbReference>
<evidence type="ECO:0000259" key="8">
    <source>
        <dbReference type="Pfam" id="PF04316"/>
    </source>
</evidence>
<evidence type="ECO:0000313" key="10">
    <source>
        <dbReference type="Proteomes" id="UP000223071"/>
    </source>
</evidence>
<keyword evidence="10" id="KW-1185">Reference proteome</keyword>
<dbReference type="Proteomes" id="UP000223071">
    <property type="component" value="Unassembled WGS sequence"/>
</dbReference>
<accession>A0A2A9HF91</accession>
<evidence type="ECO:0000256" key="2">
    <source>
        <dbReference type="ARBA" id="ARBA00017823"/>
    </source>
</evidence>
<dbReference type="InterPro" id="IPR035890">
    <property type="entry name" value="Anti-sigma-28_factor_FlgM_sf"/>
</dbReference>
<sequence length="105" mass="10235">MARIDGLNLGGTHLNPAGGPGSAGQTGQAGGAQGAGGARAVHDILTLSPRGRIVAEAARAVAEARDVRAEKVAALKAAIASGTYSSNAREIAARLLADGIAGDLP</sequence>
<feature type="region of interest" description="Disordered" evidence="7">
    <location>
        <begin position="1"/>
        <end position="35"/>
    </location>
</feature>
<dbReference type="SUPFAM" id="SSF101498">
    <property type="entry name" value="Anti-sigma factor FlgM"/>
    <property type="match status" value="1"/>
</dbReference>
<dbReference type="GO" id="GO:0045892">
    <property type="term" value="P:negative regulation of DNA-templated transcription"/>
    <property type="evidence" value="ECO:0007669"/>
    <property type="project" value="InterPro"/>
</dbReference>
<evidence type="ECO:0000256" key="1">
    <source>
        <dbReference type="ARBA" id="ARBA00005322"/>
    </source>
</evidence>
<evidence type="ECO:0000256" key="5">
    <source>
        <dbReference type="ARBA" id="ARBA00023015"/>
    </source>
</evidence>
<reference evidence="9 10" key="1">
    <citation type="submission" date="2017-09" db="EMBL/GenBank/DDBJ databases">
        <title>Sequencing the genomes of two abundant thermophiles in Great Basin hot springs: Thermocrinis jamiesonii and novel Chloroflexi Thermoflexus hugenholtzii.</title>
        <authorList>
            <person name="Hedlund B."/>
        </authorList>
    </citation>
    <scope>NUCLEOTIDE SEQUENCE [LARGE SCALE GENOMIC DNA]</scope>
    <source>
        <strain evidence="9 10">G233</strain>
    </source>
</reference>
<gene>
    <name evidence="9" type="ORF">A9A59_1017</name>
</gene>
<evidence type="ECO:0000256" key="7">
    <source>
        <dbReference type="SAM" id="MobiDB-lite"/>
    </source>
</evidence>
<organism evidence="9 10">
    <name type="scientific">Tepidiforma thermophila (strain KCTC 52669 / CGMCC 1.13589 / G233)</name>
    <dbReference type="NCBI Taxonomy" id="2761530"/>
    <lineage>
        <taxon>Bacteria</taxon>
        <taxon>Bacillati</taxon>
        <taxon>Chloroflexota</taxon>
        <taxon>Tepidiformia</taxon>
        <taxon>Tepidiformales</taxon>
        <taxon>Tepidiformaceae</taxon>
        <taxon>Tepidiforma</taxon>
    </lineage>
</organism>
<dbReference type="Pfam" id="PF04316">
    <property type="entry name" value="FlgM"/>
    <property type="match status" value="1"/>
</dbReference>
<feature type="domain" description="Anti-sigma-28 factor FlgM C-terminal" evidence="8">
    <location>
        <begin position="45"/>
        <end position="96"/>
    </location>
</feature>
<protein>
    <recommendedName>
        <fullName evidence="2">Negative regulator of flagellin synthesis</fullName>
    </recommendedName>
</protein>
<comment type="similarity">
    <text evidence="1">Belongs to the FlgM family.</text>
</comment>
<dbReference type="NCBIfam" id="TIGR03824">
    <property type="entry name" value="FlgM_jcvi"/>
    <property type="match status" value="1"/>
</dbReference>
<evidence type="ECO:0000256" key="3">
    <source>
        <dbReference type="ARBA" id="ARBA00022491"/>
    </source>
</evidence>
<keyword evidence="3" id="KW-0678">Repressor</keyword>
<dbReference type="GO" id="GO:0044781">
    <property type="term" value="P:bacterial-type flagellum organization"/>
    <property type="evidence" value="ECO:0007669"/>
    <property type="project" value="UniProtKB-KW"/>
</dbReference>
<name>A0A2A9HF91_TEPT2</name>
<feature type="compositionally biased region" description="Gly residues" evidence="7">
    <location>
        <begin position="18"/>
        <end position="35"/>
    </location>
</feature>
<dbReference type="InterPro" id="IPR031316">
    <property type="entry name" value="FlgM_C"/>
</dbReference>
<keyword evidence="4" id="KW-1005">Bacterial flagellum biogenesis</keyword>
<keyword evidence="6" id="KW-0804">Transcription</keyword>
<comment type="caution">
    <text evidence="9">The sequence shown here is derived from an EMBL/GenBank/DDBJ whole genome shotgun (WGS) entry which is preliminary data.</text>
</comment>
<evidence type="ECO:0000256" key="4">
    <source>
        <dbReference type="ARBA" id="ARBA00022795"/>
    </source>
</evidence>
<evidence type="ECO:0000313" key="9">
    <source>
        <dbReference type="EMBL" id="PFG73811.1"/>
    </source>
</evidence>